<dbReference type="PANTHER" id="PTHR32096">
    <property type="entry name" value="WRKY TRANSCRIPTION FACTOR 30-RELATED-RELATED"/>
    <property type="match status" value="1"/>
</dbReference>
<keyword evidence="3" id="KW-0238">DNA-binding</keyword>
<reference evidence="7 8" key="1">
    <citation type="submission" date="2017-11" db="EMBL/GenBank/DDBJ databases">
        <title>De-novo sequencing of pomegranate (Punica granatum L.) genome.</title>
        <authorList>
            <person name="Akparov Z."/>
            <person name="Amiraslanov A."/>
            <person name="Hajiyeva S."/>
            <person name="Abbasov M."/>
            <person name="Kaur K."/>
            <person name="Hamwieh A."/>
            <person name="Solovyev V."/>
            <person name="Salamov A."/>
            <person name="Braich B."/>
            <person name="Kosarev P."/>
            <person name="Mahmoud A."/>
            <person name="Hajiyev E."/>
            <person name="Babayeva S."/>
            <person name="Izzatullayeva V."/>
            <person name="Mammadov A."/>
            <person name="Mammadov A."/>
            <person name="Sharifova S."/>
            <person name="Ojaghi J."/>
            <person name="Eynullazada K."/>
            <person name="Bayramov B."/>
            <person name="Abdulazimova A."/>
            <person name="Shahmuradov I."/>
        </authorList>
    </citation>
    <scope>NUCLEOTIDE SEQUENCE [LARGE SCALE GENOMIC DNA]</scope>
    <source>
        <strain evidence="8">cv. AG2017</strain>
        <tissue evidence="7">Leaf</tissue>
    </source>
</reference>
<keyword evidence="4" id="KW-0804">Transcription</keyword>
<dbReference type="Gene3D" id="2.20.25.80">
    <property type="entry name" value="WRKY domain"/>
    <property type="match status" value="1"/>
</dbReference>
<dbReference type="OrthoDB" id="662136at2759"/>
<keyword evidence="5" id="KW-0539">Nucleus</keyword>
<accession>A0A2I0K4N0</accession>
<evidence type="ECO:0000256" key="6">
    <source>
        <dbReference type="ARBA" id="ARBA00060761"/>
    </source>
</evidence>
<comment type="caution">
    <text evidence="7">The sequence shown here is derived from an EMBL/GenBank/DDBJ whole genome shotgun (WGS) entry which is preliminary data.</text>
</comment>
<dbReference type="GO" id="GO:0005634">
    <property type="term" value="C:nucleus"/>
    <property type="evidence" value="ECO:0007669"/>
    <property type="project" value="UniProtKB-SubCell"/>
</dbReference>
<name>A0A2I0K4N0_PUNGR</name>
<dbReference type="AlphaFoldDB" id="A0A2I0K4N0"/>
<evidence type="ECO:0000256" key="4">
    <source>
        <dbReference type="ARBA" id="ARBA00023163"/>
    </source>
</evidence>
<dbReference type="PROSITE" id="PS50811">
    <property type="entry name" value="WRKY"/>
    <property type="match status" value="1"/>
</dbReference>
<dbReference type="GeneID" id="116206324"/>
<dbReference type="InterPro" id="IPR044810">
    <property type="entry name" value="WRKY_plant"/>
</dbReference>
<gene>
    <name evidence="7" type="ORF">CRG98_016161</name>
</gene>
<keyword evidence="2" id="KW-0805">Transcription regulation</keyword>
<proteinExistence type="inferred from homology"/>
<evidence type="ECO:0000313" key="8">
    <source>
        <dbReference type="Proteomes" id="UP000233551"/>
    </source>
</evidence>
<dbReference type="Proteomes" id="UP000233551">
    <property type="component" value="Unassembled WGS sequence"/>
</dbReference>
<dbReference type="InterPro" id="IPR036576">
    <property type="entry name" value="WRKY_dom_sf"/>
</dbReference>
<dbReference type="GO" id="GO:0000976">
    <property type="term" value="F:transcription cis-regulatory region binding"/>
    <property type="evidence" value="ECO:0007669"/>
    <property type="project" value="TreeGrafter"/>
</dbReference>
<keyword evidence="8" id="KW-1185">Reference proteome</keyword>
<evidence type="ECO:0000256" key="3">
    <source>
        <dbReference type="ARBA" id="ARBA00023125"/>
    </source>
</evidence>
<dbReference type="SUPFAM" id="SSF118290">
    <property type="entry name" value="WRKY DNA-binding domain"/>
    <property type="match status" value="1"/>
</dbReference>
<sequence>MADRDWDLSAVVRSWVPTAAYPATASAIGGQGPNPSACLATLTFHEEEELGRESFLFGFPNLTDPRNSGFNELQQLYIPFLPRAAADNPSPSVLGASLVSPAPVCVPRRVAQAPDSHSRSVLQQQALHVNHQYNLTPAVQPPQTPRTRKRKSQQKKNVCHVTAENLSSDLWAWRKYGQKPIKGSPYPRNYYRCSSSKGCAARKQVERSNTDPNMFIVTYTGEHTHPRPTHRNSLAGSTRNKFTGALQKAQAASHADDPGSMPTSLSPTTPLTAPIDEDGVIGRDNSVVEGATRSENGEEGEIGDDDMVGSEYEADLDGEDLLIPNIANNISEDMFMGFHGVNNNVPNSSYGIRQGSGSGDY</sequence>
<evidence type="ECO:0000256" key="2">
    <source>
        <dbReference type="ARBA" id="ARBA00023015"/>
    </source>
</evidence>
<dbReference type="FunFam" id="2.20.25.80:FF:000007">
    <property type="entry name" value="WRKY transcription factor 22"/>
    <property type="match status" value="1"/>
</dbReference>
<evidence type="ECO:0000256" key="1">
    <source>
        <dbReference type="ARBA" id="ARBA00004123"/>
    </source>
</evidence>
<dbReference type="SMART" id="SM00774">
    <property type="entry name" value="WRKY"/>
    <property type="match status" value="1"/>
</dbReference>
<dbReference type="GO" id="GO:0003700">
    <property type="term" value="F:DNA-binding transcription factor activity"/>
    <property type="evidence" value="ECO:0007669"/>
    <property type="project" value="InterPro"/>
</dbReference>
<dbReference type="PANTHER" id="PTHR32096:SF80">
    <property type="entry name" value="WRKY TRANSCRIPTION FACTOR 27-RELATED"/>
    <property type="match status" value="1"/>
</dbReference>
<dbReference type="Pfam" id="PF03106">
    <property type="entry name" value="WRKY"/>
    <property type="match status" value="1"/>
</dbReference>
<organism evidence="7 8">
    <name type="scientific">Punica granatum</name>
    <name type="common">Pomegranate</name>
    <dbReference type="NCBI Taxonomy" id="22663"/>
    <lineage>
        <taxon>Eukaryota</taxon>
        <taxon>Viridiplantae</taxon>
        <taxon>Streptophyta</taxon>
        <taxon>Embryophyta</taxon>
        <taxon>Tracheophyta</taxon>
        <taxon>Spermatophyta</taxon>
        <taxon>Magnoliopsida</taxon>
        <taxon>eudicotyledons</taxon>
        <taxon>Gunneridae</taxon>
        <taxon>Pentapetalae</taxon>
        <taxon>rosids</taxon>
        <taxon>malvids</taxon>
        <taxon>Myrtales</taxon>
        <taxon>Lythraceae</taxon>
        <taxon>Punica</taxon>
    </lineage>
</organism>
<comment type="similarity">
    <text evidence="6">Belongs to the WRKY group II-e family.</text>
</comment>
<comment type="subcellular location">
    <subcellularLocation>
        <location evidence="1">Nucleus</location>
    </subcellularLocation>
</comment>
<protein>
    <submittedName>
        <fullName evidence="7">Uncharacterized protein</fullName>
    </submittedName>
</protein>
<dbReference type="EMBL" id="PGOL01000888">
    <property type="protein sequence ID" value="PKI63494.1"/>
    <property type="molecule type" value="Genomic_DNA"/>
</dbReference>
<evidence type="ECO:0000313" key="7">
    <source>
        <dbReference type="EMBL" id="PKI63494.1"/>
    </source>
</evidence>
<evidence type="ECO:0000256" key="5">
    <source>
        <dbReference type="ARBA" id="ARBA00023242"/>
    </source>
</evidence>
<dbReference type="InterPro" id="IPR003657">
    <property type="entry name" value="WRKY_dom"/>
</dbReference>